<dbReference type="Gene3D" id="3.90.45.10">
    <property type="entry name" value="Peptide deformylase"/>
    <property type="match status" value="1"/>
</dbReference>
<accession>A0A0P9F0J6</accession>
<evidence type="ECO:0000313" key="3">
    <source>
        <dbReference type="Proteomes" id="UP000050509"/>
    </source>
</evidence>
<comment type="similarity">
    <text evidence="1">Belongs to the polypeptide deformylase family.</text>
</comment>
<dbReference type="GO" id="GO:0042586">
    <property type="term" value="F:peptide deformylase activity"/>
    <property type="evidence" value="ECO:0007669"/>
    <property type="project" value="InterPro"/>
</dbReference>
<feature type="non-terminal residue" evidence="2">
    <location>
        <position position="1"/>
    </location>
</feature>
<dbReference type="SUPFAM" id="SSF56420">
    <property type="entry name" value="Peptide deformylase"/>
    <property type="match status" value="1"/>
</dbReference>
<dbReference type="CDD" id="cd00487">
    <property type="entry name" value="Pep_deformylase"/>
    <property type="match status" value="1"/>
</dbReference>
<dbReference type="PRINTS" id="PR01576">
    <property type="entry name" value="PDEFORMYLASE"/>
</dbReference>
<dbReference type="PANTHER" id="PTHR10458:SF22">
    <property type="entry name" value="PEPTIDE DEFORMYLASE"/>
    <property type="match status" value="1"/>
</dbReference>
<dbReference type="Pfam" id="PF01327">
    <property type="entry name" value="Pep_deformylase"/>
    <property type="match status" value="1"/>
</dbReference>
<evidence type="ECO:0000256" key="1">
    <source>
        <dbReference type="ARBA" id="ARBA00010759"/>
    </source>
</evidence>
<dbReference type="InterPro" id="IPR036821">
    <property type="entry name" value="Peptide_deformylase_sf"/>
</dbReference>
<keyword evidence="3" id="KW-1185">Reference proteome</keyword>
<comment type="caution">
    <text evidence="2">The sequence shown here is derived from an EMBL/GenBank/DDBJ whole genome shotgun (WGS) entry which is preliminary data.</text>
</comment>
<name>A0A0P9F0J6_9CHLR</name>
<dbReference type="Proteomes" id="UP000050509">
    <property type="component" value="Unassembled WGS sequence"/>
</dbReference>
<dbReference type="EMBL" id="LJCR01001733">
    <property type="protein sequence ID" value="KPV49815.1"/>
    <property type="molecule type" value="Genomic_DNA"/>
</dbReference>
<sequence length="99" mass="11248">YVLINPEIVKHSDKEEIGQEGCLSLPGRYGDVPRASWVTVDYTDLKGKRQRIRKAYGLLARALQHEIDHLDGILFTERMRDLSTLKDIREDADAAPVEA</sequence>
<proteinExistence type="inferred from homology"/>
<organism evidence="2 3">
    <name type="scientific">Kouleothrix aurantiaca</name>
    <dbReference type="NCBI Taxonomy" id="186479"/>
    <lineage>
        <taxon>Bacteria</taxon>
        <taxon>Bacillati</taxon>
        <taxon>Chloroflexota</taxon>
        <taxon>Chloroflexia</taxon>
        <taxon>Chloroflexales</taxon>
        <taxon>Roseiflexineae</taxon>
        <taxon>Roseiflexaceae</taxon>
        <taxon>Kouleothrix</taxon>
    </lineage>
</organism>
<dbReference type="InterPro" id="IPR023635">
    <property type="entry name" value="Peptide_deformylase"/>
</dbReference>
<dbReference type="AlphaFoldDB" id="A0A0P9F0J6"/>
<dbReference type="PATRIC" id="fig|186479.3.peg.2818"/>
<evidence type="ECO:0000313" key="2">
    <source>
        <dbReference type="EMBL" id="KPV49815.1"/>
    </source>
</evidence>
<gene>
    <name evidence="2" type="ORF">SE17_30490</name>
</gene>
<reference evidence="2 3" key="1">
    <citation type="submission" date="2015-09" db="EMBL/GenBank/DDBJ databases">
        <title>Draft genome sequence of Kouleothrix aurantiaca JCM 19913.</title>
        <authorList>
            <person name="Hemp J."/>
        </authorList>
    </citation>
    <scope>NUCLEOTIDE SEQUENCE [LARGE SCALE GENOMIC DNA]</scope>
    <source>
        <strain evidence="2 3">COM-B</strain>
    </source>
</reference>
<protein>
    <submittedName>
        <fullName evidence="2">Peptide deformylase</fullName>
    </submittedName>
</protein>
<dbReference type="PANTHER" id="PTHR10458">
    <property type="entry name" value="PEPTIDE DEFORMYLASE"/>
    <property type="match status" value="1"/>
</dbReference>